<evidence type="ECO:0000256" key="3">
    <source>
        <dbReference type="SAM" id="MobiDB-lite"/>
    </source>
</evidence>
<protein>
    <submittedName>
        <fullName evidence="5">Proteasome regulatory particle subunit</fullName>
    </submittedName>
</protein>
<dbReference type="Gene3D" id="1.10.10.10">
    <property type="entry name" value="Winged helix-like DNA-binding domain superfamily/Winged helix DNA-binding domain"/>
    <property type="match status" value="1"/>
</dbReference>
<dbReference type="InterPro" id="IPR036390">
    <property type="entry name" value="WH_DNA-bd_sf"/>
</dbReference>
<feature type="domain" description="PCI" evidence="4">
    <location>
        <begin position="276"/>
        <end position="453"/>
    </location>
</feature>
<name>A0A7U2N2T8_ASPFN</name>
<proteinExistence type="inferred from homology"/>
<dbReference type="InterPro" id="IPR054559">
    <property type="entry name" value="PSMD12-CSN4-like_N"/>
</dbReference>
<dbReference type="Pfam" id="PF22241">
    <property type="entry name" value="PSMD12-CSN4_N"/>
    <property type="match status" value="2"/>
</dbReference>
<dbReference type="GO" id="GO:0008180">
    <property type="term" value="C:COP9 signalosome"/>
    <property type="evidence" value="ECO:0007669"/>
    <property type="project" value="EnsemblFungi"/>
</dbReference>
<dbReference type="PROSITE" id="PS50250">
    <property type="entry name" value="PCI"/>
    <property type="match status" value="1"/>
</dbReference>
<dbReference type="SMART" id="SM00088">
    <property type="entry name" value="PINT"/>
    <property type="match status" value="1"/>
</dbReference>
<reference evidence="6" key="1">
    <citation type="journal article" date="2021" name="G3 (Bethesda)">
        <title>Chromosome assembled and annotated genome sequence of Aspergillus flavus NRRL 3357.</title>
        <authorList>
            <person name="Skerker J.M."/>
            <person name="Pianalto K.M."/>
            <person name="Mondo S.J."/>
            <person name="Yang K."/>
            <person name="Arkin A.P."/>
            <person name="Keller N.P."/>
            <person name="Grigoriev I.V."/>
            <person name="Louise Glass N.L."/>
        </authorList>
    </citation>
    <scope>NUCLEOTIDE SEQUENCE [LARGE SCALE GENOMIC DNA]</scope>
    <source>
        <strain evidence="6">ATCC 200026 / FGSC A1120 / IAM 13836 / NRRL 3357 / JCM 12722 / SRRC 167</strain>
    </source>
</reference>
<dbReference type="Pfam" id="PF18098">
    <property type="entry name" value="RPN5_C"/>
    <property type="match status" value="1"/>
</dbReference>
<dbReference type="OMA" id="AENEMFK"/>
<feature type="compositionally biased region" description="Basic and acidic residues" evidence="3">
    <location>
        <begin position="230"/>
        <end position="243"/>
    </location>
</feature>
<dbReference type="InterPro" id="IPR040134">
    <property type="entry name" value="PSMD12/CSN4"/>
</dbReference>
<dbReference type="PANTHER" id="PTHR10855:SF1">
    <property type="entry name" value="26S PROTEASOME NON-ATPASE REGULATORY SUBUNIT 12"/>
    <property type="match status" value="1"/>
</dbReference>
<keyword evidence="6" id="KW-1185">Reference proteome</keyword>
<evidence type="ECO:0000313" key="5">
    <source>
        <dbReference type="EMBL" id="QRD94474.1"/>
    </source>
</evidence>
<evidence type="ECO:0000259" key="4">
    <source>
        <dbReference type="PROSITE" id="PS50250"/>
    </source>
</evidence>
<dbReference type="InterPro" id="IPR036388">
    <property type="entry name" value="WH-like_DNA-bd_sf"/>
</dbReference>
<dbReference type="GO" id="GO:0008541">
    <property type="term" value="C:proteasome regulatory particle, lid subcomplex"/>
    <property type="evidence" value="ECO:0007669"/>
    <property type="project" value="EnsemblFungi"/>
</dbReference>
<organism evidence="5 6">
    <name type="scientific">Aspergillus flavus (strain ATCC 200026 / FGSC A1120 / IAM 13836 / NRRL 3357 / JCM 12722 / SRRC 167)</name>
    <dbReference type="NCBI Taxonomy" id="332952"/>
    <lineage>
        <taxon>Eukaryota</taxon>
        <taxon>Fungi</taxon>
        <taxon>Dikarya</taxon>
        <taxon>Ascomycota</taxon>
        <taxon>Pezizomycotina</taxon>
        <taxon>Eurotiomycetes</taxon>
        <taxon>Eurotiomycetidae</taxon>
        <taxon>Eurotiales</taxon>
        <taxon>Aspergillaceae</taxon>
        <taxon>Aspergillus</taxon>
        <taxon>Aspergillus subgen. Circumdati</taxon>
    </lineage>
</organism>
<dbReference type="PANTHER" id="PTHR10855">
    <property type="entry name" value="26S PROTEASOME NON-ATPASE REGULATORY SUBUNIT 12/COP9 SIGNALOSOME COMPLEX SUBUNIT 4"/>
    <property type="match status" value="1"/>
</dbReference>
<dbReference type="GO" id="GO:0043161">
    <property type="term" value="P:proteasome-mediated ubiquitin-dependent protein catabolic process"/>
    <property type="evidence" value="ECO:0007669"/>
    <property type="project" value="EnsemblFungi"/>
</dbReference>
<keyword evidence="2 5" id="KW-0647">Proteasome</keyword>
<dbReference type="Pfam" id="PF01399">
    <property type="entry name" value="PCI"/>
    <property type="match status" value="1"/>
</dbReference>
<dbReference type="VEuPathDB" id="FungiDB:AFLA_010325"/>
<dbReference type="FunFam" id="1.10.10.10:FF:000070">
    <property type="entry name" value="26S proteasome non-ATPase regulatory subunit 12"/>
    <property type="match status" value="1"/>
</dbReference>
<dbReference type="Proteomes" id="UP000596276">
    <property type="component" value="Chromosome 6"/>
</dbReference>
<dbReference type="InterPro" id="IPR040896">
    <property type="entry name" value="RPN5_C"/>
</dbReference>
<sequence>MADGVLKAEKDFSKDADKLIPEAEQIAKVGFAPYSCTRTDAQRAIDSLLGLEKQARQASDLPTTSRLLVTIVTLSKNSGDWNLLNDQVLLLSKKHGQLKQAITKMVQVVMGFLDETPNLDVKLSVIQTLRTVTEGKIFVEVERARVTRILSNIKKSQGDLNAAADILCELQVETFGSMTRREKTEFILEQVALCIERGDWTQATILSRKINKRYFNRKPKKSPEEIAKLKKEAEEREKTRGPDEPPMEVDDDVTDLKLRYYEQQIILSNHDYKYLEVCKHYREVLDTESVENNPEQLRAVLARIIYYIILSPYDNEQSDLLHRIQSDSRISMVPVENRLLKFFTIHELMRWPAIGQQFGPHLCNTDVFSPKPSQSADDQPFKRWQDLRKRVIEHNVRVVAKYYTRIQMGRLTQLLDLTEEETEKYISELVTSKTIYAKIDRPARLINFAKPRDADDVLNEWSSDMKSLLGLLERIDHLITKEEMMARILPTREKGKAR</sequence>
<evidence type="ECO:0000256" key="1">
    <source>
        <dbReference type="ARBA" id="ARBA00006397"/>
    </source>
</evidence>
<comment type="similarity">
    <text evidence="1">Belongs to the proteasome subunit p55 family.</text>
</comment>
<dbReference type="EMBL" id="CP044623">
    <property type="protein sequence ID" value="QRD94474.1"/>
    <property type="molecule type" value="Genomic_DNA"/>
</dbReference>
<dbReference type="AlphaFoldDB" id="A0A7U2N2T8"/>
<dbReference type="InterPro" id="IPR000717">
    <property type="entry name" value="PCI_dom"/>
</dbReference>
<dbReference type="GO" id="GO:0000338">
    <property type="term" value="P:protein deneddylation"/>
    <property type="evidence" value="ECO:0007669"/>
    <property type="project" value="EnsemblFungi"/>
</dbReference>
<gene>
    <name evidence="5" type="ORF">F9C07_2286564</name>
</gene>
<feature type="region of interest" description="Disordered" evidence="3">
    <location>
        <begin position="230"/>
        <end position="249"/>
    </location>
</feature>
<evidence type="ECO:0000313" key="6">
    <source>
        <dbReference type="Proteomes" id="UP000596276"/>
    </source>
</evidence>
<dbReference type="VEuPathDB" id="FungiDB:F9C07_2286564"/>
<dbReference type="GO" id="GO:0034515">
    <property type="term" value="C:proteasome storage granule"/>
    <property type="evidence" value="ECO:0007669"/>
    <property type="project" value="EnsemblFungi"/>
</dbReference>
<evidence type="ECO:0000256" key="2">
    <source>
        <dbReference type="ARBA" id="ARBA00022942"/>
    </source>
</evidence>
<dbReference type="SUPFAM" id="SSF46785">
    <property type="entry name" value="Winged helix' DNA-binding domain"/>
    <property type="match status" value="1"/>
</dbReference>
<accession>A0A7U2N2T8</accession>